<name>A0A9P7CNM9_9FUNG</name>
<dbReference type="GO" id="GO:0030139">
    <property type="term" value="C:endocytic vesicle"/>
    <property type="evidence" value="ECO:0007669"/>
    <property type="project" value="TreeGrafter"/>
</dbReference>
<dbReference type="Pfam" id="PF02204">
    <property type="entry name" value="VPS9"/>
    <property type="match status" value="1"/>
</dbReference>
<dbReference type="PANTHER" id="PTHR23101:SF25">
    <property type="entry name" value="GTPASE-ACTIVATING PROTEIN AND VPS9 DOMAIN-CONTAINING PROTEIN 1"/>
    <property type="match status" value="1"/>
</dbReference>
<dbReference type="Pfam" id="PF02845">
    <property type="entry name" value="CUE"/>
    <property type="match status" value="1"/>
</dbReference>
<dbReference type="SMART" id="SM00546">
    <property type="entry name" value="CUE"/>
    <property type="match status" value="1"/>
</dbReference>
<dbReference type="InterPro" id="IPR009060">
    <property type="entry name" value="UBA-like_sf"/>
</dbReference>
<feature type="domain" description="VPS9" evidence="2">
    <location>
        <begin position="239"/>
        <end position="377"/>
    </location>
</feature>
<dbReference type="Proteomes" id="UP000740926">
    <property type="component" value="Unassembled WGS sequence"/>
</dbReference>
<dbReference type="InterPro" id="IPR037191">
    <property type="entry name" value="VPS9_dom_sf"/>
</dbReference>
<sequence length="528" mass="60689">MYAIRSIAVKPARVAVPAMAARGFSAAAVMKKDVLQDLFLKELKAYKPQPVAASEESAAKDLKLPPAPAVPEIEGDISQQLAAYDAEPEEIAHHHNTSENNNKEVENIFNQVNDHQARRPSLQLDLDTQPEQPQKQKQQAEIPFDFNRFLEQMKSRTAKPITRYFKSFLQAFDRRPWTVNEQIKIIQDFLDFIYVKMRENDIWKDMSDQEFCNAKEGMEKLVMNRLYSATFCSRTTDDKERDEILYQKISIFRWIRERHLDIPETEHNEAFFTFAQSELLKMNNYKAPRDKLICILNCCKVIFGLIKQVEGEAGADKFLPILIYVIIRANPPRLVSNTQYIYRFRNIDQLQAESGYYLTNLMGAIAFIETMDDKSLSITKEEFDSHIEQTMNELKKERPSITLDKEKISYESALHPSRSSPSISTQSLLDSSKAVNLLEKGSLLAQKTMQKPLSFVGKLFQGLTEDEEESSPPLPPRPSYNDQDLQTLYNMFPNIDPTVCYLVLNANQGVLANSIENLLEISNQQQHR</sequence>
<keyword evidence="4" id="KW-1185">Reference proteome</keyword>
<dbReference type="Pfam" id="PF18151">
    <property type="entry name" value="DUF5601"/>
    <property type="match status" value="1"/>
</dbReference>
<protein>
    <recommendedName>
        <fullName evidence="5">VPS9 domain-containing protein</fullName>
    </recommendedName>
</protein>
<dbReference type="GO" id="GO:0005085">
    <property type="term" value="F:guanyl-nucleotide exchange factor activity"/>
    <property type="evidence" value="ECO:0007669"/>
    <property type="project" value="InterPro"/>
</dbReference>
<dbReference type="Pfam" id="PF10775">
    <property type="entry name" value="ATP_sub_h"/>
    <property type="match status" value="1"/>
</dbReference>
<evidence type="ECO:0000259" key="1">
    <source>
        <dbReference type="PROSITE" id="PS51140"/>
    </source>
</evidence>
<dbReference type="Gene3D" id="1.10.246.120">
    <property type="match status" value="1"/>
</dbReference>
<feature type="domain" description="CUE" evidence="1">
    <location>
        <begin position="480"/>
        <end position="523"/>
    </location>
</feature>
<dbReference type="InterPro" id="IPR003123">
    <property type="entry name" value="VPS9"/>
</dbReference>
<dbReference type="InterPro" id="IPR003892">
    <property type="entry name" value="CUE"/>
</dbReference>
<evidence type="ECO:0000313" key="3">
    <source>
        <dbReference type="EMBL" id="KAG1568816.1"/>
    </source>
</evidence>
<evidence type="ECO:0008006" key="5">
    <source>
        <dbReference type="Google" id="ProtNLM"/>
    </source>
</evidence>
<dbReference type="PANTHER" id="PTHR23101">
    <property type="entry name" value="RAB GDP/GTP EXCHANGE FACTOR"/>
    <property type="match status" value="1"/>
</dbReference>
<evidence type="ECO:0000259" key="2">
    <source>
        <dbReference type="PROSITE" id="PS51205"/>
    </source>
</evidence>
<comment type="caution">
    <text evidence="3">The sequence shown here is derived from an EMBL/GenBank/DDBJ whole genome shotgun (WGS) entry which is preliminary data.</text>
</comment>
<gene>
    <name evidence="3" type="ORF">G6F50_006953</name>
</gene>
<dbReference type="EMBL" id="JAANIU010001059">
    <property type="protein sequence ID" value="KAG1568816.1"/>
    <property type="molecule type" value="Genomic_DNA"/>
</dbReference>
<dbReference type="GO" id="GO:0016192">
    <property type="term" value="P:vesicle-mediated transport"/>
    <property type="evidence" value="ECO:0007669"/>
    <property type="project" value="InterPro"/>
</dbReference>
<dbReference type="Gene3D" id="1.10.8.10">
    <property type="entry name" value="DNA helicase RuvA subunit, C-terminal domain"/>
    <property type="match status" value="1"/>
</dbReference>
<dbReference type="GO" id="GO:0005829">
    <property type="term" value="C:cytosol"/>
    <property type="evidence" value="ECO:0007669"/>
    <property type="project" value="TreeGrafter"/>
</dbReference>
<dbReference type="GO" id="GO:0015986">
    <property type="term" value="P:proton motive force-driven ATP synthesis"/>
    <property type="evidence" value="ECO:0007669"/>
    <property type="project" value="InterPro"/>
</dbReference>
<organism evidence="3 4">
    <name type="scientific">Rhizopus delemar</name>
    <dbReference type="NCBI Taxonomy" id="936053"/>
    <lineage>
        <taxon>Eukaryota</taxon>
        <taxon>Fungi</taxon>
        <taxon>Fungi incertae sedis</taxon>
        <taxon>Mucoromycota</taxon>
        <taxon>Mucoromycotina</taxon>
        <taxon>Mucoromycetes</taxon>
        <taxon>Mucorales</taxon>
        <taxon>Mucorineae</taxon>
        <taxon>Rhizopodaceae</taxon>
        <taxon>Rhizopus</taxon>
    </lineage>
</organism>
<dbReference type="InterPro" id="IPR045046">
    <property type="entry name" value="Vps9-like"/>
</dbReference>
<dbReference type="SMART" id="SM00167">
    <property type="entry name" value="VPS9"/>
    <property type="match status" value="1"/>
</dbReference>
<accession>A0A9P7CNM9</accession>
<dbReference type="SUPFAM" id="SSF109993">
    <property type="entry name" value="VPS9 domain"/>
    <property type="match status" value="1"/>
</dbReference>
<dbReference type="InterPro" id="IPR019711">
    <property type="entry name" value="ATP_synth_F0_suH"/>
</dbReference>
<evidence type="ECO:0000313" key="4">
    <source>
        <dbReference type="Proteomes" id="UP000740926"/>
    </source>
</evidence>
<dbReference type="Gene3D" id="1.20.1050.80">
    <property type="entry name" value="VPS9 domain"/>
    <property type="match status" value="1"/>
</dbReference>
<dbReference type="SUPFAM" id="SSF46934">
    <property type="entry name" value="UBA-like"/>
    <property type="match status" value="1"/>
</dbReference>
<dbReference type="GO" id="GO:0031267">
    <property type="term" value="F:small GTPase binding"/>
    <property type="evidence" value="ECO:0007669"/>
    <property type="project" value="TreeGrafter"/>
</dbReference>
<dbReference type="AlphaFoldDB" id="A0A9P7CNM9"/>
<dbReference type="CDD" id="cd14279">
    <property type="entry name" value="CUE"/>
    <property type="match status" value="1"/>
</dbReference>
<dbReference type="InterPro" id="IPR041545">
    <property type="entry name" value="DUF5601"/>
</dbReference>
<dbReference type="PROSITE" id="PS51140">
    <property type="entry name" value="CUE"/>
    <property type="match status" value="1"/>
</dbReference>
<proteinExistence type="predicted"/>
<reference evidence="3 4" key="1">
    <citation type="journal article" date="2020" name="Microb. Genom.">
        <title>Genetic diversity of clinical and environmental Mucorales isolates obtained from an investigation of mucormycosis cases among solid organ transplant recipients.</title>
        <authorList>
            <person name="Nguyen M.H."/>
            <person name="Kaul D."/>
            <person name="Muto C."/>
            <person name="Cheng S.J."/>
            <person name="Richter R.A."/>
            <person name="Bruno V.M."/>
            <person name="Liu G."/>
            <person name="Beyhan S."/>
            <person name="Sundermann A.J."/>
            <person name="Mounaud S."/>
            <person name="Pasculle A.W."/>
            <person name="Nierman W.C."/>
            <person name="Driscoll E."/>
            <person name="Cumbie R."/>
            <person name="Clancy C.J."/>
            <person name="Dupont C.L."/>
        </authorList>
    </citation>
    <scope>NUCLEOTIDE SEQUENCE [LARGE SCALE GENOMIC DNA]</scope>
    <source>
        <strain evidence="3 4">GL24</strain>
    </source>
</reference>
<dbReference type="GO" id="GO:0043130">
    <property type="term" value="F:ubiquitin binding"/>
    <property type="evidence" value="ECO:0007669"/>
    <property type="project" value="InterPro"/>
</dbReference>
<dbReference type="PROSITE" id="PS51205">
    <property type="entry name" value="VPS9"/>
    <property type="match status" value="1"/>
</dbReference>